<evidence type="ECO:0000259" key="1">
    <source>
        <dbReference type="PROSITE" id="PS50910"/>
    </source>
</evidence>
<dbReference type="Pfam" id="PF05168">
    <property type="entry name" value="HEPN"/>
    <property type="match status" value="1"/>
</dbReference>
<accession>E3DLH5</accession>
<reference evidence="2 3" key="2">
    <citation type="journal article" date="2011" name="Stand. Genomic Sci.">
        <title>Complete genome sequence of the extremely halophilic Halanaerobium praevalens type strain (GSL).</title>
        <authorList>
            <person name="Ivanova N."/>
            <person name="Sikorski J."/>
            <person name="Chertkov O."/>
            <person name="Nolan M."/>
            <person name="Lucas S."/>
            <person name="Hammon N."/>
            <person name="Deshpande S."/>
            <person name="Cheng J.F."/>
            <person name="Tapia R."/>
            <person name="Han C."/>
            <person name="Goodwin L."/>
            <person name="Pitluck S."/>
            <person name="Huntemann M."/>
            <person name="Liolios K."/>
            <person name="Pagani I."/>
            <person name="Mavromatis K."/>
            <person name="Ovchinikova G."/>
            <person name="Pati A."/>
            <person name="Chen A."/>
            <person name="Palaniappan K."/>
            <person name="Land M."/>
            <person name="Hauser L."/>
            <person name="Brambilla E.M."/>
            <person name="Kannan K.P."/>
            <person name="Rohde M."/>
            <person name="Tindall B.J."/>
            <person name="Goker M."/>
            <person name="Detter J.C."/>
            <person name="Woyke T."/>
            <person name="Bristow J."/>
            <person name="Eisen J.A."/>
            <person name="Markowitz V."/>
            <person name="Hugenholtz P."/>
            <person name="Kyrpides N.C."/>
            <person name="Klenk H.P."/>
            <person name="Lapidus A."/>
        </authorList>
    </citation>
    <scope>NUCLEOTIDE SEQUENCE [LARGE SCALE GENOMIC DNA]</scope>
    <source>
        <strain evidence="3">ATCC 33744 / DSM 2228 / GSL</strain>
    </source>
</reference>
<dbReference type="PATRIC" id="fig|572479.3.peg.1074"/>
<dbReference type="PROSITE" id="PS50910">
    <property type="entry name" value="HEPN"/>
    <property type="match status" value="1"/>
</dbReference>
<evidence type="ECO:0000313" key="3">
    <source>
        <dbReference type="Proteomes" id="UP000006866"/>
    </source>
</evidence>
<dbReference type="EMBL" id="CP002175">
    <property type="protein sequence ID" value="ADO77214.1"/>
    <property type="molecule type" value="Genomic_DNA"/>
</dbReference>
<dbReference type="InterPro" id="IPR007842">
    <property type="entry name" value="HEPN_dom"/>
</dbReference>
<sequence length="59" mass="6877">MEVYKELLKIGIKDLEASKLLFENQCYPQAAFNYHQSLEKTIKSFSLSIKIITEKDLKP</sequence>
<dbReference type="SUPFAM" id="SSF81593">
    <property type="entry name" value="Nucleotidyltransferase substrate binding subunit/domain"/>
    <property type="match status" value="1"/>
</dbReference>
<organism evidence="2 3">
    <name type="scientific">Halanaerobium praevalens (strain ATCC 33744 / DSM 2228 / GSL)</name>
    <dbReference type="NCBI Taxonomy" id="572479"/>
    <lineage>
        <taxon>Bacteria</taxon>
        <taxon>Bacillati</taxon>
        <taxon>Bacillota</taxon>
        <taxon>Clostridia</taxon>
        <taxon>Halanaerobiales</taxon>
        <taxon>Halanaerobiaceae</taxon>
        <taxon>Halanaerobium</taxon>
    </lineage>
</organism>
<protein>
    <submittedName>
        <fullName evidence="2">HEPN domain protein</fullName>
    </submittedName>
</protein>
<keyword evidence="3" id="KW-1185">Reference proteome</keyword>
<reference evidence="3" key="1">
    <citation type="submission" date="2010-10" db="EMBL/GenBank/DDBJ databases">
        <title>The complete genome of Halanaerobium praevalens DSM 2228.</title>
        <authorList>
            <consortium name="US DOE Joint Genome Institute (JGI-PGF)"/>
            <person name="Lucas S."/>
            <person name="Copeland A."/>
            <person name="Lapidus A."/>
            <person name="Glavina del Rio T."/>
            <person name="Dalin E."/>
            <person name="Tice H."/>
            <person name="Bruce D."/>
            <person name="Goodwin L."/>
            <person name="Pitluck S."/>
            <person name="Kyrpides N."/>
            <person name="Mavromatis K."/>
            <person name="Ivanova N."/>
            <person name="Ovchinnikova G."/>
            <person name="Chertkov O."/>
            <person name="Detter J.C."/>
            <person name="Han C."/>
            <person name="Larimer F."/>
            <person name="Land M."/>
            <person name="Hauser L."/>
            <person name="Markowitz V."/>
            <person name="Cheng J.-F."/>
            <person name="Hugenholtz P."/>
            <person name="Woyke T."/>
            <person name="Wu D."/>
            <person name="Tindall B."/>
            <person name="Pomrenke H.G."/>
            <person name="Brambilla E."/>
            <person name="Klenk H.-P."/>
            <person name="Eisen J.A."/>
        </authorList>
    </citation>
    <scope>NUCLEOTIDE SEQUENCE [LARGE SCALE GENOMIC DNA]</scope>
    <source>
        <strain evidence="3">ATCC 33744 / DSM 2228 / GSL</strain>
    </source>
</reference>
<dbReference type="Gene3D" id="1.20.120.330">
    <property type="entry name" value="Nucleotidyltransferases domain 2"/>
    <property type="match status" value="1"/>
</dbReference>
<proteinExistence type="predicted"/>
<dbReference type="KEGG" id="hpk:Hprae_1062"/>
<dbReference type="HOGENOM" id="CLU_2954156_0_0_9"/>
<name>E3DLH5_HALPG</name>
<dbReference type="RefSeq" id="WP_014553247.1">
    <property type="nucleotide sequence ID" value="NC_017455.1"/>
</dbReference>
<evidence type="ECO:0000313" key="2">
    <source>
        <dbReference type="EMBL" id="ADO77214.1"/>
    </source>
</evidence>
<feature type="domain" description="HEPN" evidence="1">
    <location>
        <begin position="8"/>
        <end position="59"/>
    </location>
</feature>
<gene>
    <name evidence="2" type="ordered locus">Hprae_1062</name>
</gene>
<dbReference type="Proteomes" id="UP000006866">
    <property type="component" value="Chromosome"/>
</dbReference>
<dbReference type="AlphaFoldDB" id="E3DLH5"/>